<evidence type="ECO:0000256" key="1">
    <source>
        <dbReference type="SAM" id="MobiDB-lite"/>
    </source>
</evidence>
<feature type="compositionally biased region" description="Low complexity" evidence="1">
    <location>
        <begin position="139"/>
        <end position="159"/>
    </location>
</feature>
<dbReference type="AlphaFoldDB" id="A0A8H6BE16"/>
<organism evidence="2 3">
    <name type="scientific">Dekkera bruxellensis</name>
    <name type="common">Brettanomyces custersii</name>
    <dbReference type="NCBI Taxonomy" id="5007"/>
    <lineage>
        <taxon>Eukaryota</taxon>
        <taxon>Fungi</taxon>
        <taxon>Dikarya</taxon>
        <taxon>Ascomycota</taxon>
        <taxon>Saccharomycotina</taxon>
        <taxon>Pichiomycetes</taxon>
        <taxon>Pichiales</taxon>
        <taxon>Pichiaceae</taxon>
        <taxon>Brettanomyces</taxon>
    </lineage>
</organism>
<evidence type="ECO:0000313" key="2">
    <source>
        <dbReference type="EMBL" id="KAF6010143.1"/>
    </source>
</evidence>
<sequence>MPLLLDVSNTATIAWYVEDETGKISKTASFRANPYIFPLLTDSKDDTDPDVPEPKANFDIDLGKTQDEYTDQDDDNDIIPSQHIIAQSTRSDPRYKPTTGDTGQLLCSSQKLRAAHIHYHVDNVYYQSPVNQITEGDHSTNTTNSTVDHSVTNNSNNNTQQMSDNHATQTTNEDHSVLTQTDYHPTTTHNLDQSTTTSNEDHSQSLTQTHHQNMVIPPQSSTTPPTISNASSTTSGQTYSLTFTTTWSPEFTFRGTINNMTANSDQVIPRKRPHLDVSPSAYISYACQDKNFSPKSEEENEAYLAVTKTKYKIPRNYNELLESPERSKWEEAIQNEMDAMKEHGVYTSLSKKSIPSTTSIIPGD</sequence>
<feature type="region of interest" description="Disordered" evidence="1">
    <location>
        <begin position="133"/>
        <end position="237"/>
    </location>
</feature>
<feature type="compositionally biased region" description="Low complexity" evidence="1">
    <location>
        <begin position="216"/>
        <end position="228"/>
    </location>
</feature>
<dbReference type="EMBL" id="JABCYN010000029">
    <property type="protein sequence ID" value="KAF6010143.1"/>
    <property type="molecule type" value="Genomic_DNA"/>
</dbReference>
<gene>
    <name evidence="2" type="ORF">HII12_003018</name>
</gene>
<comment type="caution">
    <text evidence="2">The sequence shown here is derived from an EMBL/GenBank/DDBJ whole genome shotgun (WGS) entry which is preliminary data.</text>
</comment>
<evidence type="ECO:0000313" key="3">
    <source>
        <dbReference type="Proteomes" id="UP000568158"/>
    </source>
</evidence>
<dbReference type="Proteomes" id="UP000568158">
    <property type="component" value="Unassembled WGS sequence"/>
</dbReference>
<reference evidence="2 3" key="1">
    <citation type="journal article" date="2020" name="Appl. Microbiol. Biotechnol.">
        <title>Targeted gene deletion in Brettanomyces bruxellensis with an expression-free CRISPR-Cas9 system.</title>
        <authorList>
            <person name="Varela C."/>
            <person name="Bartel C."/>
            <person name="Onetto C."/>
            <person name="Borneman A."/>
        </authorList>
    </citation>
    <scope>NUCLEOTIDE SEQUENCE [LARGE SCALE GENOMIC DNA]</scope>
    <source>
        <strain evidence="2 3">AWRI1613</strain>
    </source>
</reference>
<accession>A0A8H6BE16</accession>
<feature type="compositionally biased region" description="Polar residues" evidence="1">
    <location>
        <begin position="160"/>
        <end position="212"/>
    </location>
</feature>
<protein>
    <submittedName>
        <fullName evidence="2">Uncharacterized protein</fullName>
    </submittedName>
</protein>
<proteinExistence type="predicted"/>
<name>A0A8H6BE16_DEKBR</name>